<feature type="transmembrane region" description="Helical" evidence="1">
    <location>
        <begin position="334"/>
        <end position="356"/>
    </location>
</feature>
<proteinExistence type="predicted"/>
<sequence>MVLLKFKNLGKKYFPFITIVLIALFILSPQINIRFIPIGSDISFHYNRFYDLSEQIRSGNYNYFMSLYGFNTSGRIINALYGYDIAFLNGLILFFTQSWLKFQLISSFICLVIAGITMYFLMRTFDCDKRLSTIGSVIYMASSPIMYYVRALGFSGWGAAFLPCIFIQAIRSIKNKEKPINPIFLGLSMSLLVNTHILSAVLAVLAIIPFYLVSFIQSDKKLNWIKQLFLSIIIFTLLSLNTLVAYIDVFLSNNILQPFIPNSFITNSTYISITEMYGNRNIGIFFGIIFLFQLIYFIRHIKYTDTLDRLMTTIGGGFLLLSTSLFPWDSIIDAYPFLSVIQFPFRFSVISYILLVPVFLKTIHSIEQHIPIKQFKIISLSLMILVSFILFEANTIMVKNAQRWQDDPVAMGNNRPNLIEKDPDVIRNNLRGPDLTKIFETIEKGTPDYLPISKETTSQEIYDAMDPYEVYEQEIFNNQKNITTTVLENGSIKLTWDNKKNVTKKKQLPLIIYDHSIIELNGKLLTKSDYETSDIGSLIITPKNGKNTVILSYKPFVNMTYVIFIKITATLLVLLYCARYSYRYFTDKKKRENL</sequence>
<feature type="transmembrane region" description="Helical" evidence="1">
    <location>
        <begin position="147"/>
        <end position="171"/>
    </location>
</feature>
<feature type="transmembrane region" description="Helical" evidence="1">
    <location>
        <begin position="377"/>
        <end position="398"/>
    </location>
</feature>
<dbReference type="Proteomes" id="UP001058273">
    <property type="component" value="Chromosome"/>
</dbReference>
<feature type="transmembrane region" description="Helical" evidence="1">
    <location>
        <begin position="191"/>
        <end position="216"/>
    </location>
</feature>
<feature type="transmembrane region" description="Helical" evidence="1">
    <location>
        <begin position="310"/>
        <end position="328"/>
    </location>
</feature>
<gene>
    <name evidence="2" type="ORF">G314FT_06660</name>
</gene>
<protein>
    <recommendedName>
        <fullName evidence="4">Membrane protein 6-pyruvoyl-tetrahydropterin synthase-related domain-containing protein</fullName>
    </recommendedName>
</protein>
<name>A0ABY5NYP4_9ENTE</name>
<dbReference type="EMBL" id="CP102451">
    <property type="protein sequence ID" value="UUV98513.1"/>
    <property type="molecule type" value="Genomic_DNA"/>
</dbReference>
<feature type="transmembrane region" description="Helical" evidence="1">
    <location>
        <begin position="282"/>
        <end position="298"/>
    </location>
</feature>
<keyword evidence="3" id="KW-1185">Reference proteome</keyword>
<feature type="transmembrane region" description="Helical" evidence="1">
    <location>
        <begin position="76"/>
        <end position="96"/>
    </location>
</feature>
<feature type="transmembrane region" description="Helical" evidence="1">
    <location>
        <begin position="102"/>
        <end position="122"/>
    </location>
</feature>
<evidence type="ECO:0000313" key="3">
    <source>
        <dbReference type="Proteomes" id="UP001058273"/>
    </source>
</evidence>
<evidence type="ECO:0000313" key="2">
    <source>
        <dbReference type="EMBL" id="UUV98513.1"/>
    </source>
</evidence>
<organism evidence="2 3">
    <name type="scientific">Vagococcus luciliae</name>
    <dbReference type="NCBI Taxonomy" id="2920380"/>
    <lineage>
        <taxon>Bacteria</taxon>
        <taxon>Bacillati</taxon>
        <taxon>Bacillota</taxon>
        <taxon>Bacilli</taxon>
        <taxon>Lactobacillales</taxon>
        <taxon>Enterococcaceae</taxon>
        <taxon>Vagococcus</taxon>
    </lineage>
</organism>
<feature type="transmembrane region" description="Helical" evidence="1">
    <location>
        <begin position="561"/>
        <end position="582"/>
    </location>
</feature>
<keyword evidence="1" id="KW-0812">Transmembrane</keyword>
<feature type="transmembrane region" description="Helical" evidence="1">
    <location>
        <begin position="13"/>
        <end position="33"/>
    </location>
</feature>
<reference evidence="2" key="1">
    <citation type="submission" date="2022-08" db="EMBL/GenBank/DDBJ databases">
        <title>Genome sequence of Vagococcus luciliae DSM 112651.</title>
        <authorList>
            <person name="Juan G."/>
            <person name="Anja P."/>
            <person name="Rolf D."/>
            <person name="Kampfer P."/>
            <person name="Vilcinskas A."/>
        </authorList>
    </citation>
    <scope>NUCLEOTIDE SEQUENCE</scope>
    <source>
        <strain evidence="2">G314FT</strain>
    </source>
</reference>
<reference evidence="2" key="2">
    <citation type="submission" date="2022-08" db="EMBL/GenBank/DDBJ databases">
        <authorList>
            <person name="Poehlein A."/>
            <person name="Guzman J."/>
            <person name="Daniel R."/>
            <person name="Vilcinskas A."/>
        </authorList>
    </citation>
    <scope>NUCLEOTIDE SEQUENCE</scope>
    <source>
        <strain evidence="2">G314FT</strain>
    </source>
</reference>
<evidence type="ECO:0000256" key="1">
    <source>
        <dbReference type="SAM" id="Phobius"/>
    </source>
</evidence>
<evidence type="ECO:0008006" key="4">
    <source>
        <dbReference type="Google" id="ProtNLM"/>
    </source>
</evidence>
<keyword evidence="1" id="KW-0472">Membrane</keyword>
<accession>A0ABY5NYP4</accession>
<feature type="transmembrane region" description="Helical" evidence="1">
    <location>
        <begin position="228"/>
        <end position="247"/>
    </location>
</feature>
<keyword evidence="1" id="KW-1133">Transmembrane helix</keyword>